<organism evidence="1 2">
    <name type="scientific">Pseudomaricurvus hydrocarbonicus</name>
    <dbReference type="NCBI Taxonomy" id="1470433"/>
    <lineage>
        <taxon>Bacteria</taxon>
        <taxon>Pseudomonadati</taxon>
        <taxon>Pseudomonadota</taxon>
        <taxon>Gammaproteobacteria</taxon>
        <taxon>Cellvibrionales</taxon>
        <taxon>Cellvibrionaceae</taxon>
        <taxon>Pseudomaricurvus</taxon>
    </lineage>
</organism>
<dbReference type="AlphaFoldDB" id="A0A9E5MP37"/>
<protein>
    <submittedName>
        <fullName evidence="1">Uncharacterized protein</fullName>
    </submittedName>
</protein>
<dbReference type="RefSeq" id="WP_167191183.1">
    <property type="nucleotide sequence ID" value="NZ_JAAONZ010000020.1"/>
</dbReference>
<evidence type="ECO:0000313" key="1">
    <source>
        <dbReference type="EMBL" id="NHO67795.1"/>
    </source>
</evidence>
<gene>
    <name evidence="1" type="ORF">G8770_19800</name>
</gene>
<evidence type="ECO:0000313" key="2">
    <source>
        <dbReference type="Proteomes" id="UP000787472"/>
    </source>
</evidence>
<sequence length="101" mass="10840">MARYLGLFFLLVSAAGSADDRYIQGKVVSLSGSDLGIHVRLNTGKPLDCKNSPGDSILVKPDYIGALYLAPASLGKQVGIFADFDPLHRECVAKDFQIKSP</sequence>
<comment type="caution">
    <text evidence="1">The sequence shown here is derived from an EMBL/GenBank/DDBJ whole genome shotgun (WGS) entry which is preliminary data.</text>
</comment>
<proteinExistence type="predicted"/>
<dbReference type="EMBL" id="JAAONZ010000020">
    <property type="protein sequence ID" value="NHO67795.1"/>
    <property type="molecule type" value="Genomic_DNA"/>
</dbReference>
<reference evidence="1" key="1">
    <citation type="submission" date="2020-03" db="EMBL/GenBank/DDBJ databases">
        <authorList>
            <person name="Guo F."/>
        </authorList>
    </citation>
    <scope>NUCLEOTIDE SEQUENCE</scope>
    <source>
        <strain evidence="1">JCM 30134</strain>
    </source>
</reference>
<keyword evidence="2" id="KW-1185">Reference proteome</keyword>
<dbReference type="Proteomes" id="UP000787472">
    <property type="component" value="Unassembled WGS sequence"/>
</dbReference>
<accession>A0A9E5MP37</accession>
<name>A0A9E5MP37_9GAMM</name>